<name>A0A9D1F878_9FIRM</name>
<keyword evidence="2" id="KW-1133">Transmembrane helix</keyword>
<feature type="region of interest" description="Disordered" evidence="1">
    <location>
        <begin position="21"/>
        <end position="50"/>
    </location>
</feature>
<evidence type="ECO:0000313" key="3">
    <source>
        <dbReference type="EMBL" id="HIS64153.1"/>
    </source>
</evidence>
<feature type="transmembrane region" description="Helical" evidence="2">
    <location>
        <begin position="154"/>
        <end position="181"/>
    </location>
</feature>
<proteinExistence type="predicted"/>
<dbReference type="AlphaFoldDB" id="A0A9D1F878"/>
<feature type="transmembrane region" description="Helical" evidence="2">
    <location>
        <begin position="258"/>
        <end position="277"/>
    </location>
</feature>
<evidence type="ECO:0000256" key="1">
    <source>
        <dbReference type="SAM" id="MobiDB-lite"/>
    </source>
</evidence>
<comment type="caution">
    <text evidence="3">The sequence shown here is derived from an EMBL/GenBank/DDBJ whole genome shotgun (WGS) entry which is preliminary data.</text>
</comment>
<dbReference type="Proteomes" id="UP000886741">
    <property type="component" value="Unassembled WGS sequence"/>
</dbReference>
<accession>A0A9D1F878</accession>
<gene>
    <name evidence="3" type="ORF">IAA83_02130</name>
</gene>
<reference evidence="3" key="1">
    <citation type="submission" date="2020-10" db="EMBL/GenBank/DDBJ databases">
        <authorList>
            <person name="Gilroy R."/>
        </authorList>
    </citation>
    <scope>NUCLEOTIDE SEQUENCE</scope>
    <source>
        <strain evidence="3">ChiBcec16-1751</strain>
    </source>
</reference>
<protein>
    <recommendedName>
        <fullName evidence="5">Yip1 domain-containing protein</fullName>
    </recommendedName>
</protein>
<keyword evidence="2" id="KW-0472">Membrane</keyword>
<evidence type="ECO:0008006" key="5">
    <source>
        <dbReference type="Google" id="ProtNLM"/>
    </source>
</evidence>
<reference evidence="3" key="2">
    <citation type="journal article" date="2021" name="PeerJ">
        <title>Extensive microbial diversity within the chicken gut microbiome revealed by metagenomics and culture.</title>
        <authorList>
            <person name="Gilroy R."/>
            <person name="Ravi A."/>
            <person name="Getino M."/>
            <person name="Pursley I."/>
            <person name="Horton D.L."/>
            <person name="Alikhan N.F."/>
            <person name="Baker D."/>
            <person name="Gharbi K."/>
            <person name="Hall N."/>
            <person name="Watson M."/>
            <person name="Adriaenssens E.M."/>
            <person name="Foster-Nyarko E."/>
            <person name="Jarju S."/>
            <person name="Secka A."/>
            <person name="Antonio M."/>
            <person name="Oren A."/>
            <person name="Chaudhuri R.R."/>
            <person name="La Ragione R."/>
            <person name="Hildebrand F."/>
            <person name="Pallen M.J."/>
        </authorList>
    </citation>
    <scope>NUCLEOTIDE SEQUENCE</scope>
    <source>
        <strain evidence="3">ChiBcec16-1751</strain>
    </source>
</reference>
<keyword evidence="2" id="KW-0812">Transmembrane</keyword>
<dbReference type="EMBL" id="DVJJ01000041">
    <property type="protein sequence ID" value="HIS64153.1"/>
    <property type="molecule type" value="Genomic_DNA"/>
</dbReference>
<feature type="transmembrane region" description="Helical" evidence="2">
    <location>
        <begin position="226"/>
        <end position="246"/>
    </location>
</feature>
<evidence type="ECO:0000313" key="4">
    <source>
        <dbReference type="Proteomes" id="UP000886741"/>
    </source>
</evidence>
<feature type="transmembrane region" description="Helical" evidence="2">
    <location>
        <begin position="112"/>
        <end position="134"/>
    </location>
</feature>
<feature type="transmembrane region" description="Helical" evidence="2">
    <location>
        <begin position="193"/>
        <end position="220"/>
    </location>
</feature>
<organism evidence="3 4">
    <name type="scientific">Candidatus Avoscillospira avistercoris</name>
    <dbReference type="NCBI Taxonomy" id="2840707"/>
    <lineage>
        <taxon>Bacteria</taxon>
        <taxon>Bacillati</taxon>
        <taxon>Bacillota</taxon>
        <taxon>Clostridia</taxon>
        <taxon>Eubacteriales</taxon>
        <taxon>Oscillospiraceae</taxon>
        <taxon>Oscillospiraceae incertae sedis</taxon>
        <taxon>Candidatus Avoscillospira</taxon>
    </lineage>
</organism>
<evidence type="ECO:0000256" key="2">
    <source>
        <dbReference type="SAM" id="Phobius"/>
    </source>
</evidence>
<sequence>MDRFCTYCGKLLPEDGVCGCQPEEEETTSLDTTKENAQVAEPQAPGETAPQECCTQTDMAEDLPMFHAAPAGENVYWKKLKEPLGRLTFFLRDYWRDPIKTTTGVLKARDSALAVTMMVLHVILAGFILFVASSKILHTIVESTAGASGGRTDIYVPFFTTWLMGARIAVIALALSVLAVFLQIKLTRVNAGFYYVLLAVGVNTVFSSAALLLALLFILFGWGMGAALALILSAVFWCGLITLLLVKIFGVPMTGAHLTMTAVLLAAVISMTVWTGGKLCEQAAGGMYVAGQSVEDRLDNWTDTFGNLNDLF</sequence>